<organism evidence="2 3">
    <name type="scientific">Polarella glacialis</name>
    <name type="common">Dinoflagellate</name>
    <dbReference type="NCBI Taxonomy" id="89957"/>
    <lineage>
        <taxon>Eukaryota</taxon>
        <taxon>Sar</taxon>
        <taxon>Alveolata</taxon>
        <taxon>Dinophyceae</taxon>
        <taxon>Suessiales</taxon>
        <taxon>Suessiaceae</taxon>
        <taxon>Polarella</taxon>
    </lineage>
</organism>
<name>A0A813J6R6_POLGL</name>
<dbReference type="Proteomes" id="UP000626109">
    <property type="component" value="Unassembled WGS sequence"/>
</dbReference>
<gene>
    <name evidence="2" type="ORF">PGLA2088_LOCUS19099</name>
</gene>
<evidence type="ECO:0000313" key="3">
    <source>
        <dbReference type="Proteomes" id="UP000626109"/>
    </source>
</evidence>
<dbReference type="EMBL" id="CAJNNW010024905">
    <property type="protein sequence ID" value="CAE8674773.1"/>
    <property type="molecule type" value="Genomic_DNA"/>
</dbReference>
<evidence type="ECO:0000256" key="1">
    <source>
        <dbReference type="SAM" id="MobiDB-lite"/>
    </source>
</evidence>
<feature type="region of interest" description="Disordered" evidence="1">
    <location>
        <begin position="72"/>
        <end position="126"/>
    </location>
</feature>
<sequence>AMNANSASPVVRRDYTEARRRILRFHASVMMEGPTIVAPPEEVASSLFDNRRASTPWAATPWGAPMQALSWAEEDEPLGWAPPGTPSLPPCGTPSAHSDMAPRRRILTEDDSSPPSTPPGSRKDSLDLLVSESEIMASRTFAGHEAWSMRRSQHIS</sequence>
<feature type="compositionally biased region" description="Pro residues" evidence="1">
    <location>
        <begin position="83"/>
        <end position="92"/>
    </location>
</feature>
<reference evidence="2" key="1">
    <citation type="submission" date="2021-02" db="EMBL/GenBank/DDBJ databases">
        <authorList>
            <person name="Dougan E. K."/>
            <person name="Rhodes N."/>
            <person name="Thang M."/>
            <person name="Chan C."/>
        </authorList>
    </citation>
    <scope>NUCLEOTIDE SEQUENCE</scope>
</reference>
<proteinExistence type="predicted"/>
<comment type="caution">
    <text evidence="2">The sequence shown here is derived from an EMBL/GenBank/DDBJ whole genome shotgun (WGS) entry which is preliminary data.</text>
</comment>
<dbReference type="AlphaFoldDB" id="A0A813J6R6"/>
<protein>
    <submittedName>
        <fullName evidence="2">Uncharacterized protein</fullName>
    </submittedName>
</protein>
<feature type="non-terminal residue" evidence="2">
    <location>
        <position position="1"/>
    </location>
</feature>
<evidence type="ECO:0000313" key="2">
    <source>
        <dbReference type="EMBL" id="CAE8674773.1"/>
    </source>
</evidence>
<accession>A0A813J6R6</accession>